<accession>A0ABQ3U1C4</accession>
<dbReference type="Gene3D" id="2.40.380.10">
    <property type="entry name" value="FomD-like"/>
    <property type="match status" value="1"/>
</dbReference>
<dbReference type="EMBL" id="BNEK01000003">
    <property type="protein sequence ID" value="GHJ29426.1"/>
    <property type="molecule type" value="Genomic_DNA"/>
</dbReference>
<evidence type="ECO:0000259" key="1">
    <source>
        <dbReference type="Pfam" id="PF04167"/>
    </source>
</evidence>
<evidence type="ECO:0000313" key="3">
    <source>
        <dbReference type="Proteomes" id="UP001054854"/>
    </source>
</evidence>
<name>A0ABQ3U1C4_STRHY</name>
<keyword evidence="3" id="KW-1185">Reference proteome</keyword>
<dbReference type="InterPro" id="IPR035930">
    <property type="entry name" value="FomD-like_sf"/>
</dbReference>
<reference evidence="2" key="1">
    <citation type="submission" date="2024-05" db="EMBL/GenBank/DDBJ databases">
        <title>Whole genome shotgun sequence of Streptomyces hygroscopicus NBRC 113678.</title>
        <authorList>
            <person name="Komaki H."/>
            <person name="Tamura T."/>
        </authorList>
    </citation>
    <scope>NUCLEOTIDE SEQUENCE</scope>
    <source>
        <strain evidence="2">N11-34</strain>
    </source>
</reference>
<protein>
    <recommendedName>
        <fullName evidence="1">DUF402 domain-containing protein</fullName>
    </recommendedName>
</protein>
<evidence type="ECO:0000313" key="2">
    <source>
        <dbReference type="EMBL" id="GHJ29426.1"/>
    </source>
</evidence>
<comment type="caution">
    <text evidence="2">The sequence shown here is derived from an EMBL/GenBank/DDBJ whole genome shotgun (WGS) entry which is preliminary data.</text>
</comment>
<dbReference type="Pfam" id="PF04167">
    <property type="entry name" value="DUF402"/>
    <property type="match status" value="1"/>
</dbReference>
<proteinExistence type="predicted"/>
<organism evidence="2 3">
    <name type="scientific">Streptomyces hygroscopicus</name>
    <dbReference type="NCBI Taxonomy" id="1912"/>
    <lineage>
        <taxon>Bacteria</taxon>
        <taxon>Bacillati</taxon>
        <taxon>Actinomycetota</taxon>
        <taxon>Actinomycetes</taxon>
        <taxon>Kitasatosporales</taxon>
        <taxon>Streptomycetaceae</taxon>
        <taxon>Streptomyces</taxon>
        <taxon>Streptomyces violaceusniger group</taxon>
    </lineage>
</organism>
<dbReference type="SUPFAM" id="SSF159234">
    <property type="entry name" value="FomD-like"/>
    <property type="match status" value="1"/>
</dbReference>
<dbReference type="Proteomes" id="UP001054854">
    <property type="component" value="Unassembled WGS sequence"/>
</dbReference>
<dbReference type="InterPro" id="IPR007295">
    <property type="entry name" value="DUF402"/>
</dbReference>
<dbReference type="RefSeq" id="WP_236257547.1">
    <property type="nucleotide sequence ID" value="NZ_BNEK01000003.1"/>
</dbReference>
<gene>
    <name evidence="2" type="ORF">TPA0910_38590</name>
</gene>
<feature type="domain" description="DUF402" evidence="1">
    <location>
        <begin position="13"/>
        <end position="151"/>
    </location>
</feature>
<sequence length="177" mass="19730">MCRLVQVNYRKYDGSLHWNLRMRRLGEDEHGVWLGLPADSVMRKGHGPDVRLDVAHVLLFPRAAWWTAVFNAAPRETEIYCDITTPPQWVSPDEVTMVDLDLDVIRKRTDGTTLLIDQDEFAEHQVRYGYPAEVVAEAEASGRWLLEAVGSGAEPFGTAHASWLAMVSQDGAGPDAG</sequence>